<dbReference type="RefSeq" id="WP_090498136.1">
    <property type="nucleotide sequence ID" value="NZ_FNCH01000004.1"/>
</dbReference>
<dbReference type="Proteomes" id="UP000199643">
    <property type="component" value="Unassembled WGS sequence"/>
</dbReference>
<sequence length="127" mass="15080">MQFLLDTHTFIWFINGDSSLPYKIIDEIKNLKNQCFISIASIWEIAIKCKLHKLSLNADFNRILDFLDQNQIEILPISFDHIVKLNELDFHHRDPFDRILIAQGISENLIILTKDQNFSFYKIKTLW</sequence>
<dbReference type="SUPFAM" id="SSF88723">
    <property type="entry name" value="PIN domain-like"/>
    <property type="match status" value="1"/>
</dbReference>
<protein>
    <submittedName>
        <fullName evidence="2">PIN domain nuclease, a component of toxin-antitoxin system (PIN domain)</fullName>
    </submittedName>
</protein>
<dbReference type="InterPro" id="IPR002716">
    <property type="entry name" value="PIN_dom"/>
</dbReference>
<dbReference type="AlphaFoldDB" id="A0A1G7S7P4"/>
<proteinExistence type="predicted"/>
<dbReference type="Pfam" id="PF01850">
    <property type="entry name" value="PIN"/>
    <property type="match status" value="1"/>
</dbReference>
<reference evidence="3" key="1">
    <citation type="submission" date="2016-10" db="EMBL/GenBank/DDBJ databases">
        <authorList>
            <person name="Varghese N."/>
            <person name="Submissions S."/>
        </authorList>
    </citation>
    <scope>NUCLEOTIDE SEQUENCE [LARGE SCALE GENOMIC DNA]</scope>
    <source>
        <strain evidence="3">DSM 17933</strain>
    </source>
</reference>
<dbReference type="EMBL" id="FNCH01000004">
    <property type="protein sequence ID" value="SDG19065.1"/>
    <property type="molecule type" value="Genomic_DNA"/>
</dbReference>
<dbReference type="PANTHER" id="PTHR36173:SF2">
    <property type="entry name" value="RIBONUCLEASE VAPC16"/>
    <property type="match status" value="1"/>
</dbReference>
<keyword evidence="3" id="KW-1185">Reference proteome</keyword>
<dbReference type="OrthoDB" id="9798990at2"/>
<evidence type="ECO:0000259" key="1">
    <source>
        <dbReference type="Pfam" id="PF01850"/>
    </source>
</evidence>
<feature type="domain" description="PIN" evidence="1">
    <location>
        <begin position="4"/>
        <end position="119"/>
    </location>
</feature>
<dbReference type="Gene3D" id="3.40.50.1010">
    <property type="entry name" value="5'-nuclease"/>
    <property type="match status" value="1"/>
</dbReference>
<dbReference type="InterPro" id="IPR029060">
    <property type="entry name" value="PIN-like_dom_sf"/>
</dbReference>
<gene>
    <name evidence="2" type="ORF">SAMN05421827_10474</name>
</gene>
<dbReference type="STRING" id="405671.SAMN05421827_10474"/>
<evidence type="ECO:0000313" key="3">
    <source>
        <dbReference type="Proteomes" id="UP000199643"/>
    </source>
</evidence>
<organism evidence="2 3">
    <name type="scientific">Pedobacter terrae</name>
    <dbReference type="NCBI Taxonomy" id="405671"/>
    <lineage>
        <taxon>Bacteria</taxon>
        <taxon>Pseudomonadati</taxon>
        <taxon>Bacteroidota</taxon>
        <taxon>Sphingobacteriia</taxon>
        <taxon>Sphingobacteriales</taxon>
        <taxon>Sphingobacteriaceae</taxon>
        <taxon>Pedobacter</taxon>
    </lineage>
</organism>
<dbReference type="InterPro" id="IPR052919">
    <property type="entry name" value="TA_system_RNase"/>
</dbReference>
<dbReference type="PANTHER" id="PTHR36173">
    <property type="entry name" value="RIBONUCLEASE VAPC16-RELATED"/>
    <property type="match status" value="1"/>
</dbReference>
<dbReference type="CDD" id="cd09872">
    <property type="entry name" value="PIN_Sll0205-like"/>
    <property type="match status" value="1"/>
</dbReference>
<dbReference type="InterPro" id="IPR041705">
    <property type="entry name" value="PIN_Sll0205"/>
</dbReference>
<evidence type="ECO:0000313" key="2">
    <source>
        <dbReference type="EMBL" id="SDG19065.1"/>
    </source>
</evidence>
<name>A0A1G7S7P4_9SPHI</name>
<accession>A0A1G7S7P4</accession>